<dbReference type="STRING" id="488535.SAMN04487963_2090"/>
<dbReference type="InterPro" id="IPR011047">
    <property type="entry name" value="Quinoprotein_ADH-like_sf"/>
</dbReference>
<name>A0A1I4Q0C7_9GAMM</name>
<keyword evidence="2" id="KW-1185">Reference proteome</keyword>
<dbReference type="RefSeq" id="WP_245749948.1">
    <property type="nucleotide sequence ID" value="NZ_FOUE01000003.1"/>
</dbReference>
<dbReference type="PROSITE" id="PS51257">
    <property type="entry name" value="PROKAR_LIPOPROTEIN"/>
    <property type="match status" value="1"/>
</dbReference>
<dbReference type="EMBL" id="FOUE01000003">
    <property type="protein sequence ID" value="SFM33103.1"/>
    <property type="molecule type" value="Genomic_DNA"/>
</dbReference>
<dbReference type="SUPFAM" id="SSF50998">
    <property type="entry name" value="Quinoprotein alcohol dehydrogenase-like"/>
    <property type="match status" value="1"/>
</dbReference>
<dbReference type="AlphaFoldDB" id="A0A1I4Q0C7"/>
<gene>
    <name evidence="1" type="ORF">SAMN04487963_2090</name>
</gene>
<dbReference type="Proteomes" id="UP000198519">
    <property type="component" value="Unassembled WGS sequence"/>
</dbReference>
<proteinExistence type="predicted"/>
<organism evidence="1 2">
    <name type="scientific">Marinobacter zhejiangensis</name>
    <dbReference type="NCBI Taxonomy" id="488535"/>
    <lineage>
        <taxon>Bacteria</taxon>
        <taxon>Pseudomonadati</taxon>
        <taxon>Pseudomonadota</taxon>
        <taxon>Gammaproteobacteria</taxon>
        <taxon>Pseudomonadales</taxon>
        <taxon>Marinobacteraceae</taxon>
        <taxon>Marinobacter</taxon>
    </lineage>
</organism>
<accession>A0A1I4Q0C7</accession>
<evidence type="ECO:0000313" key="2">
    <source>
        <dbReference type="Proteomes" id="UP000198519"/>
    </source>
</evidence>
<protein>
    <submittedName>
        <fullName evidence="1">Uncharacterized protein</fullName>
    </submittedName>
</protein>
<evidence type="ECO:0000313" key="1">
    <source>
        <dbReference type="EMBL" id="SFM33103.1"/>
    </source>
</evidence>
<reference evidence="2" key="1">
    <citation type="submission" date="2016-10" db="EMBL/GenBank/DDBJ databases">
        <authorList>
            <person name="Varghese N."/>
            <person name="Submissions S."/>
        </authorList>
    </citation>
    <scope>NUCLEOTIDE SEQUENCE [LARGE SCALE GENOMIC DNA]</scope>
    <source>
        <strain evidence="2">CGMCC 1.7061</strain>
    </source>
</reference>
<sequence>MRMNRDLHVPLSSATPSRLALVAPLLAMTLAGCGGSSSDDDNYGHDHTEIESAGRLALFDTGTAALKVLDLDQGAVLASFALPGEAPRLYASPDHRYGVIVQRGDDRVSFLDSGLYTEDHGDHLHDYAETPVMLNLTLNDHRPTHYTQGEDHGVVFFDGSSGTASARVTVFSDISLGGGSALASLERENNMHGVAKLLGDQLFVTYRDPSITDTTLPAEVERYSLDGDTFAFENRYTEQCPLLHGTAANDHVLGFGCSDGVLVIDLQDASYGARKLANPATLAEGSRIGTLAGHNNVEALVGIAGDQLFVINAEAPAEPYQMLDIGAGIGRVIQGFDGHGETFYVLGDDGKLRLFDPAANWSLTATLAVTQPLTEGSTTPAIVTSAAGDRLFVLDPDRQRLIEIDSHDGDTVRTLDLGFTPAASLAWLGLAADQHGEDGHDH</sequence>